<gene>
    <name evidence="1" type="ORF">TSPGSL018_21817</name>
</gene>
<dbReference type="AlphaFoldDB" id="A0A061QWW5"/>
<evidence type="ECO:0000313" key="1">
    <source>
        <dbReference type="EMBL" id="JAC62974.1"/>
    </source>
</evidence>
<feature type="non-terminal residue" evidence="1">
    <location>
        <position position="1"/>
    </location>
</feature>
<dbReference type="EMBL" id="GBEZ01023961">
    <property type="protein sequence ID" value="JAC62974.1"/>
    <property type="molecule type" value="Transcribed_RNA"/>
</dbReference>
<accession>A0A061QWW5</accession>
<protein>
    <submittedName>
        <fullName evidence="1">Uncharacterized protein</fullName>
    </submittedName>
</protein>
<name>A0A061QWW5_9CHLO</name>
<feature type="non-terminal residue" evidence="1">
    <location>
        <position position="101"/>
    </location>
</feature>
<sequence length="101" mass="11154">DLTDAERYSAGALFTVAVHVRQGFYGHACNYTAQDAVESHDSINFPEFPQTAELKRALSPGLRQHLAAETDQVDDTKKLCSMVFERLGLPTATWKGLLESV</sequence>
<proteinExistence type="predicted"/>
<organism evidence="1">
    <name type="scientific">Tetraselmis sp. GSL018</name>
    <dbReference type="NCBI Taxonomy" id="582737"/>
    <lineage>
        <taxon>Eukaryota</taxon>
        <taxon>Viridiplantae</taxon>
        <taxon>Chlorophyta</taxon>
        <taxon>core chlorophytes</taxon>
        <taxon>Chlorodendrophyceae</taxon>
        <taxon>Chlorodendrales</taxon>
        <taxon>Chlorodendraceae</taxon>
        <taxon>Tetraselmis</taxon>
    </lineage>
</organism>
<reference evidence="1" key="1">
    <citation type="submission" date="2014-05" db="EMBL/GenBank/DDBJ databases">
        <title>The transcriptome of the halophilic microalga Tetraselmis sp. GSL018 isolated from the Great Salt Lake, Utah.</title>
        <authorList>
            <person name="Jinkerson R.E."/>
            <person name="D'Adamo S."/>
            <person name="Posewitz M.C."/>
        </authorList>
    </citation>
    <scope>NUCLEOTIDE SEQUENCE</scope>
    <source>
        <strain evidence="1">GSL018</strain>
    </source>
</reference>